<dbReference type="GO" id="GO:0017148">
    <property type="term" value="P:negative regulation of translation"/>
    <property type="evidence" value="ECO:0007669"/>
    <property type="project" value="UniProtKB-UniRule"/>
</dbReference>
<dbReference type="PANTHER" id="PTHR21043">
    <property type="entry name" value="IOJAP SUPERFAMILY ORTHOLOG"/>
    <property type="match status" value="1"/>
</dbReference>
<gene>
    <name evidence="2 3" type="primary">rsfS</name>
    <name evidence="3" type="ORF">DIW15_02460</name>
</gene>
<reference evidence="3 4" key="1">
    <citation type="journal article" date="2018" name="Nat. Biotechnol.">
        <title>A standardized bacterial taxonomy based on genome phylogeny substantially revises the tree of life.</title>
        <authorList>
            <person name="Parks D.H."/>
            <person name="Chuvochina M."/>
            <person name="Waite D.W."/>
            <person name="Rinke C."/>
            <person name="Skarshewski A."/>
            <person name="Chaumeil P.A."/>
            <person name="Hugenholtz P."/>
        </authorList>
    </citation>
    <scope>NUCLEOTIDE SEQUENCE [LARGE SCALE GENOMIC DNA]</scope>
    <source>
        <strain evidence="3">UBA11306</strain>
    </source>
</reference>
<dbReference type="NCBIfam" id="TIGR00090">
    <property type="entry name" value="rsfS_iojap_ybeB"/>
    <property type="match status" value="1"/>
</dbReference>
<name>A0A3D4S4J6_9ENTE</name>
<dbReference type="GO" id="GO:0043023">
    <property type="term" value="F:ribosomal large subunit binding"/>
    <property type="evidence" value="ECO:0007669"/>
    <property type="project" value="TreeGrafter"/>
</dbReference>
<comment type="subcellular location">
    <subcellularLocation>
        <location evidence="2">Cytoplasm</location>
    </subcellularLocation>
</comment>
<dbReference type="GO" id="GO:0042256">
    <property type="term" value="P:cytosolic ribosome assembly"/>
    <property type="evidence" value="ECO:0007669"/>
    <property type="project" value="UniProtKB-UniRule"/>
</dbReference>
<dbReference type="RefSeq" id="WP_022795460.1">
    <property type="nucleotide sequence ID" value="NZ_JBQDSL010000003.1"/>
</dbReference>
<dbReference type="InterPro" id="IPR004394">
    <property type="entry name" value="Iojap/RsfS/C7orf30"/>
</dbReference>
<keyword evidence="2" id="KW-0810">Translation regulation</keyword>
<dbReference type="Gene3D" id="3.30.460.10">
    <property type="entry name" value="Beta Polymerase, domain 2"/>
    <property type="match status" value="1"/>
</dbReference>
<protein>
    <recommendedName>
        <fullName evidence="2">Ribosomal silencing factor RsfS</fullName>
    </recommendedName>
</protein>
<dbReference type="PANTHER" id="PTHR21043:SF0">
    <property type="entry name" value="MITOCHONDRIAL ASSEMBLY OF RIBOSOMAL LARGE SUBUNIT PROTEIN 1"/>
    <property type="match status" value="1"/>
</dbReference>
<organism evidence="3 4">
    <name type="scientific">Bavariicoccus seileri</name>
    <dbReference type="NCBI Taxonomy" id="549685"/>
    <lineage>
        <taxon>Bacteria</taxon>
        <taxon>Bacillati</taxon>
        <taxon>Bacillota</taxon>
        <taxon>Bacilli</taxon>
        <taxon>Lactobacillales</taxon>
        <taxon>Enterococcaceae</taxon>
        <taxon>Bavariicoccus</taxon>
    </lineage>
</organism>
<evidence type="ECO:0000313" key="4">
    <source>
        <dbReference type="Proteomes" id="UP000262195"/>
    </source>
</evidence>
<keyword evidence="2" id="KW-0678">Repressor</keyword>
<dbReference type="InterPro" id="IPR043519">
    <property type="entry name" value="NT_sf"/>
</dbReference>
<dbReference type="Pfam" id="PF02410">
    <property type="entry name" value="RsfS"/>
    <property type="match status" value="1"/>
</dbReference>
<accession>A0A3D4S4J6</accession>
<comment type="caution">
    <text evidence="3">The sequence shown here is derived from an EMBL/GenBank/DDBJ whole genome shotgun (WGS) entry which is preliminary data.</text>
</comment>
<dbReference type="STRING" id="1121105.GCA_000421665_00162"/>
<comment type="function">
    <text evidence="2">Functions as a ribosomal silencing factor. Interacts with ribosomal protein uL14 (rplN), blocking formation of intersubunit bridge B8. Prevents association of the 30S and 50S ribosomal subunits and the formation of functional ribosomes, thus repressing translation.</text>
</comment>
<evidence type="ECO:0000313" key="3">
    <source>
        <dbReference type="EMBL" id="HCS93556.1"/>
    </source>
</evidence>
<dbReference type="GO" id="GO:0090071">
    <property type="term" value="P:negative regulation of ribosome biogenesis"/>
    <property type="evidence" value="ECO:0007669"/>
    <property type="project" value="UniProtKB-UniRule"/>
</dbReference>
<dbReference type="AlphaFoldDB" id="A0A3D4S4J6"/>
<keyword evidence="2" id="KW-0963">Cytoplasm</keyword>
<comment type="similarity">
    <text evidence="1 2">Belongs to the Iojap/RsfS family.</text>
</comment>
<dbReference type="EMBL" id="DQHO01000016">
    <property type="protein sequence ID" value="HCS93556.1"/>
    <property type="molecule type" value="Genomic_DNA"/>
</dbReference>
<dbReference type="GO" id="GO:0005737">
    <property type="term" value="C:cytoplasm"/>
    <property type="evidence" value="ECO:0007669"/>
    <property type="project" value="UniProtKB-SubCell"/>
</dbReference>
<evidence type="ECO:0000256" key="2">
    <source>
        <dbReference type="HAMAP-Rule" id="MF_01477"/>
    </source>
</evidence>
<dbReference type="SUPFAM" id="SSF81301">
    <property type="entry name" value="Nucleotidyltransferase"/>
    <property type="match status" value="1"/>
</dbReference>
<comment type="subunit">
    <text evidence="2">Interacts with ribosomal protein uL14 (rplN).</text>
</comment>
<dbReference type="Proteomes" id="UP000262195">
    <property type="component" value="Unassembled WGS sequence"/>
</dbReference>
<evidence type="ECO:0000256" key="1">
    <source>
        <dbReference type="ARBA" id="ARBA00010574"/>
    </source>
</evidence>
<proteinExistence type="inferred from homology"/>
<dbReference type="HAMAP" id="MF_01477">
    <property type="entry name" value="Iojap_RsfS"/>
    <property type="match status" value="1"/>
</dbReference>
<sequence length="121" mass="13561">MNNLKPNKELLKVIIESLDDKLATDTLALDVSNLTPLADYFVVTSGKNDRQVDAIVSGVEEAVTKAGYDIKNVEGKDGDKWILIDCIDVIVHVFYYSERSFYNIEKLWADAPLVNIEALNQ</sequence>